<name>A0A077NTS2_XENBV</name>
<proteinExistence type="predicted"/>
<reference evidence="3" key="1">
    <citation type="submission" date="2013-07" db="EMBL/GenBank/DDBJ databases">
        <title>Sub-species coevolution in mutualistic symbiosis.</title>
        <authorList>
            <person name="Murfin K."/>
            <person name="Klassen J."/>
            <person name="Lee M."/>
            <person name="Forst S."/>
            <person name="Stock P."/>
            <person name="Goodrich-Blair H."/>
        </authorList>
    </citation>
    <scope>NUCLEOTIDE SEQUENCE [LARGE SCALE GENOMIC DNA]</scope>
    <source>
        <strain evidence="3">Feltiae Moldova</strain>
    </source>
</reference>
<dbReference type="InterPro" id="IPR021361">
    <property type="entry name" value="Tad2-like_dom"/>
</dbReference>
<gene>
    <name evidence="3" type="ORF">XBFM1_1930002</name>
</gene>
<organism evidence="3">
    <name type="scientific">Xenorhabdus bovienii str. feltiae Moldova</name>
    <dbReference type="NCBI Taxonomy" id="1398200"/>
    <lineage>
        <taxon>Bacteria</taxon>
        <taxon>Pseudomonadati</taxon>
        <taxon>Pseudomonadota</taxon>
        <taxon>Gammaproteobacteria</taxon>
        <taxon>Enterobacterales</taxon>
        <taxon>Morganellaceae</taxon>
        <taxon>Xenorhabdus</taxon>
    </lineage>
</organism>
<feature type="domain" description="DUF7823" evidence="2">
    <location>
        <begin position="134"/>
        <end position="240"/>
    </location>
</feature>
<evidence type="ECO:0000259" key="2">
    <source>
        <dbReference type="Pfam" id="PF25136"/>
    </source>
</evidence>
<feature type="domain" description="Thoeris anti-defense 2-like" evidence="1">
    <location>
        <begin position="11"/>
        <end position="97"/>
    </location>
</feature>
<dbReference type="HOGENOM" id="CLU_1151440_0_0_6"/>
<dbReference type="Proteomes" id="UP000028487">
    <property type="component" value="Unassembled WGS sequence"/>
</dbReference>
<protein>
    <submittedName>
        <fullName evidence="3">Uncharacterized protein</fullName>
    </submittedName>
</protein>
<comment type="caution">
    <text evidence="3">The sequence shown here is derived from an EMBL/GenBank/DDBJ whole genome shotgun (WGS) entry which is preliminary data.</text>
</comment>
<sequence>MSELMAKEGTYACALLQLQDGKRVSRKEWGSQKECLLRHPGLADQVVNIGDYPAQAGVKVGTRLNYLPYLERHTASRNVMPWLASSADLEALDWEVIVKTPEIHKQVEYRLVLDKYTCSSSRNADPEYEKWTVSEPHQSMLIDSNLDFNVPRFDWVDNHAAKPNEFSVHFSNQSPEAREKLSAITDKKLTITVKGIEYPLGHHTPDSDYHHPRYQGSEAEKIGGLVKAQFGTLRFHFKWHD</sequence>
<dbReference type="EMBL" id="CBSV010000105">
    <property type="protein sequence ID" value="CDH00986.1"/>
    <property type="molecule type" value="Genomic_DNA"/>
</dbReference>
<dbReference type="Pfam" id="PF11195">
    <property type="entry name" value="Tad2-like"/>
    <property type="match status" value="1"/>
</dbReference>
<dbReference type="InterPro" id="IPR056725">
    <property type="entry name" value="DUF7823"/>
</dbReference>
<evidence type="ECO:0000313" key="3">
    <source>
        <dbReference type="EMBL" id="CDH00986.1"/>
    </source>
</evidence>
<accession>A0A077NTS2</accession>
<dbReference type="Pfam" id="PF25136">
    <property type="entry name" value="DUF7823"/>
    <property type="match status" value="1"/>
</dbReference>
<dbReference type="AlphaFoldDB" id="A0A077NTS2"/>
<dbReference type="RefSeq" id="WP_038223737.1">
    <property type="nucleotide sequence ID" value="NZ_CAWLWD010000166.1"/>
</dbReference>
<evidence type="ECO:0000259" key="1">
    <source>
        <dbReference type="Pfam" id="PF11195"/>
    </source>
</evidence>